<organism evidence="7 8">
    <name type="scientific">Sulfobacillus acidophilus (strain ATCC 700253 / DSM 10332 / NAL)</name>
    <dbReference type="NCBI Taxonomy" id="679936"/>
    <lineage>
        <taxon>Bacteria</taxon>
        <taxon>Bacillati</taxon>
        <taxon>Bacillota</taxon>
        <taxon>Clostridia</taxon>
        <taxon>Eubacteriales</taxon>
        <taxon>Clostridiales Family XVII. Incertae Sedis</taxon>
        <taxon>Sulfobacillus</taxon>
    </lineage>
</organism>
<dbReference type="EC" id="6.2.1.26" evidence="7"/>
<evidence type="ECO:0000259" key="6">
    <source>
        <dbReference type="Pfam" id="PF13193"/>
    </source>
</evidence>
<proteinExistence type="inferred from homology"/>
<dbReference type="InterPro" id="IPR042099">
    <property type="entry name" value="ANL_N_sf"/>
</dbReference>
<dbReference type="Pfam" id="PF13193">
    <property type="entry name" value="AMP-binding_C"/>
    <property type="match status" value="1"/>
</dbReference>
<evidence type="ECO:0000256" key="3">
    <source>
        <dbReference type="ARBA" id="ARBA00022832"/>
    </source>
</evidence>
<protein>
    <submittedName>
        <fullName evidence="7">O-succinylbenzoate--CoA ligase</fullName>
        <ecNumber evidence="7">6.2.1.26</ecNumber>
    </submittedName>
</protein>
<dbReference type="PANTHER" id="PTHR43859:SF4">
    <property type="entry name" value="BUTANOATE--COA LIGASE AAE1-RELATED"/>
    <property type="match status" value="1"/>
</dbReference>
<dbReference type="Gene3D" id="3.30.300.30">
    <property type="match status" value="1"/>
</dbReference>
<dbReference type="PROSITE" id="PS00455">
    <property type="entry name" value="AMP_BINDING"/>
    <property type="match status" value="1"/>
</dbReference>
<accession>G8U0Y4</accession>
<evidence type="ECO:0000256" key="1">
    <source>
        <dbReference type="ARBA" id="ARBA00006432"/>
    </source>
</evidence>
<dbReference type="SUPFAM" id="SSF56801">
    <property type="entry name" value="Acetyl-CoA synthetase-like"/>
    <property type="match status" value="1"/>
</dbReference>
<keyword evidence="3" id="KW-0276">Fatty acid metabolism</keyword>
<keyword evidence="8" id="KW-1185">Reference proteome</keyword>
<dbReference type="GO" id="GO:0008756">
    <property type="term" value="F:o-succinylbenzoate-CoA ligase activity"/>
    <property type="evidence" value="ECO:0007669"/>
    <property type="project" value="UniProtKB-EC"/>
</dbReference>
<dbReference type="InterPro" id="IPR000873">
    <property type="entry name" value="AMP-dep_synth/lig_dom"/>
</dbReference>
<dbReference type="GO" id="GO:0006631">
    <property type="term" value="P:fatty acid metabolic process"/>
    <property type="evidence" value="ECO:0007669"/>
    <property type="project" value="UniProtKB-KW"/>
</dbReference>
<dbReference type="STRING" id="679936.Sulac_3074"/>
<comment type="similarity">
    <text evidence="1">Belongs to the ATP-dependent AMP-binding enzyme family.</text>
</comment>
<feature type="domain" description="AMP-dependent synthetase/ligase" evidence="5">
    <location>
        <begin position="12"/>
        <end position="383"/>
    </location>
</feature>
<dbReference type="Pfam" id="PF00501">
    <property type="entry name" value="AMP-binding"/>
    <property type="match status" value="1"/>
</dbReference>
<dbReference type="NCBIfam" id="NF004837">
    <property type="entry name" value="PRK06187.1"/>
    <property type="match status" value="1"/>
</dbReference>
<evidence type="ECO:0000313" key="8">
    <source>
        <dbReference type="Proteomes" id="UP000005439"/>
    </source>
</evidence>
<evidence type="ECO:0000256" key="2">
    <source>
        <dbReference type="ARBA" id="ARBA00022598"/>
    </source>
</evidence>
<dbReference type="EMBL" id="CP003179">
    <property type="protein sequence ID" value="AEW06529.1"/>
    <property type="molecule type" value="Genomic_DNA"/>
</dbReference>
<dbReference type="InterPro" id="IPR025110">
    <property type="entry name" value="AMP-bd_C"/>
</dbReference>
<evidence type="ECO:0000313" key="7">
    <source>
        <dbReference type="EMBL" id="AEW06529.1"/>
    </source>
</evidence>
<reference evidence="8" key="1">
    <citation type="submission" date="2011-12" db="EMBL/GenBank/DDBJ databases">
        <title>The complete genome of chromosome of Sulfobacillus acidophilus DSM 10332.</title>
        <authorList>
            <person name="Lucas S."/>
            <person name="Han J."/>
            <person name="Lapidus A."/>
            <person name="Bruce D."/>
            <person name="Goodwin L."/>
            <person name="Pitluck S."/>
            <person name="Peters L."/>
            <person name="Kyrpides N."/>
            <person name="Mavromatis K."/>
            <person name="Ivanova N."/>
            <person name="Mikhailova N."/>
            <person name="Chertkov O."/>
            <person name="Saunders E."/>
            <person name="Detter J.C."/>
            <person name="Tapia R."/>
            <person name="Han C."/>
            <person name="Land M."/>
            <person name="Hauser L."/>
            <person name="Markowitz V."/>
            <person name="Cheng J.-F."/>
            <person name="Hugenholtz P."/>
            <person name="Woyke T."/>
            <person name="Wu D."/>
            <person name="Pukall R."/>
            <person name="Gehrich-Schroeter G."/>
            <person name="Schneider S."/>
            <person name="Klenk H.-P."/>
            <person name="Eisen J.A."/>
        </authorList>
    </citation>
    <scope>NUCLEOTIDE SEQUENCE [LARGE SCALE GENOMIC DNA]</scope>
    <source>
        <strain evidence="8">ATCC 700253 / DSM 10332 / NAL</strain>
    </source>
</reference>
<dbReference type="PATRIC" id="fig|679936.5.peg.3174"/>
<keyword evidence="4" id="KW-0443">Lipid metabolism</keyword>
<evidence type="ECO:0000259" key="5">
    <source>
        <dbReference type="Pfam" id="PF00501"/>
    </source>
</evidence>
<feature type="domain" description="AMP-binding enzyme C-terminal" evidence="6">
    <location>
        <begin position="433"/>
        <end position="508"/>
    </location>
</feature>
<reference evidence="7 8" key="2">
    <citation type="journal article" date="2012" name="Stand. Genomic Sci.">
        <title>Complete genome sequence of the moderately thermophilic mineral-sulfide-oxidizing firmicute Sulfobacillus acidophilus type strain (NAL(T)).</title>
        <authorList>
            <person name="Anderson I."/>
            <person name="Chertkov O."/>
            <person name="Chen A."/>
            <person name="Saunders E."/>
            <person name="Lapidus A."/>
            <person name="Nolan M."/>
            <person name="Lucas S."/>
            <person name="Hammon N."/>
            <person name="Deshpande S."/>
            <person name="Cheng J.F."/>
            <person name="Han C."/>
            <person name="Tapia R."/>
            <person name="Goodwin L.A."/>
            <person name="Pitluck S."/>
            <person name="Liolios K."/>
            <person name="Pagani I."/>
            <person name="Ivanova N."/>
            <person name="Mikhailova N."/>
            <person name="Pati A."/>
            <person name="Palaniappan K."/>
            <person name="Land M."/>
            <person name="Pan C."/>
            <person name="Rohde M."/>
            <person name="Pukall R."/>
            <person name="Goker M."/>
            <person name="Detter J.C."/>
            <person name="Woyke T."/>
            <person name="Bristow J."/>
            <person name="Eisen J.A."/>
            <person name="Markowitz V."/>
            <person name="Hugenholtz P."/>
            <person name="Kyrpides N.C."/>
            <person name="Klenk H.P."/>
            <person name="Mavromatis K."/>
        </authorList>
    </citation>
    <scope>NUCLEOTIDE SEQUENCE [LARGE SCALE GENOMIC DNA]</scope>
    <source>
        <strain evidence="8">ATCC 700253 / DSM 10332 / NAL</strain>
    </source>
</reference>
<dbReference type="Proteomes" id="UP000005439">
    <property type="component" value="Chromosome"/>
</dbReference>
<dbReference type="AlphaFoldDB" id="G8U0Y4"/>
<gene>
    <name evidence="7" type="ordered locus">Sulac_3074</name>
</gene>
<name>G8U0Y4_SULAD</name>
<dbReference type="PANTHER" id="PTHR43859">
    <property type="entry name" value="ACYL-ACTIVATING ENZYME"/>
    <property type="match status" value="1"/>
</dbReference>
<evidence type="ECO:0000256" key="4">
    <source>
        <dbReference type="ARBA" id="ARBA00023098"/>
    </source>
</evidence>
<keyword evidence="2 7" id="KW-0436">Ligase</keyword>
<dbReference type="Gene3D" id="3.40.50.12780">
    <property type="entry name" value="N-terminal domain of ligase-like"/>
    <property type="match status" value="1"/>
</dbReference>
<dbReference type="InterPro" id="IPR020845">
    <property type="entry name" value="AMP-binding_CS"/>
</dbReference>
<sequence length="524" mass="58033">MNVPMNVSRFLRRSALLYGTKPAVLDEDMTLTYRQFWDRVQRLSHALRASGIQPGDRVAWLGYNNHPLLEAYFGVVQFGAILVPLNIRLSPHDLALILDDAQPRLLVFDSDFEAVAKELRERRPMELIEIQIGGRHEGYLSYEEFLASAPDEADAADYTLDENTVAEIFYTSGTTGLPKGVALTHRNLYMNALQVLATLDFSDKTVMLHTIPLFHVNGWGAPHYITALGATHVMLRKFVPTRVLELIQAHRVTDALLVPTMVQALNLVPNREQYDLSSLKQVTVGGAPSPSSFVAETSAKLGTDYHGGYGLSETSPVVSAAVIKDVVSNRPLDDLYRWRGTAGIPLIGIDVSIVDDSDRELPWDGQTAGELRVRADSVMQGYWHKPEETRRVIRNGWFYTGDIAVIDSEGYIKIVDRKKDIIISGGENISSVELEDALYAHPAIREACVIGKPDPVWGEVPWAVVSLKDGASNHPDSILDEVNRGLAGFKRLKGIEVIADLPKTGTGKIQKTVVRQMFGAGWQQ</sequence>
<dbReference type="InterPro" id="IPR045851">
    <property type="entry name" value="AMP-bd_C_sf"/>
</dbReference>
<dbReference type="KEGG" id="sap:Sulac_3074"/>
<dbReference type="HOGENOM" id="CLU_000022_59_5_9"/>